<dbReference type="AlphaFoldDB" id="A0AA95MPX1"/>
<dbReference type="InterPro" id="IPR052767">
    <property type="entry name" value="Bact_com_dev_regulator"/>
</dbReference>
<accession>A0AA95MPX1</accession>
<sequence>MAKYTKDDIVARAADLARMIAETEEVDFFKRAEAHIHDNQKVKTLIADIKGLQKQAVNLQHYGKPEALKKVEDKIASVEQELDEIPVVQDFKQSQLEVNELLQLIASTISNTVTDEIIVSTGGDVLMGETGSSMKNGGGACDGHDACDHEH</sequence>
<dbReference type="SUPFAM" id="SSF158622">
    <property type="entry name" value="YheA/YmcA-like"/>
    <property type="match status" value="1"/>
</dbReference>
<reference evidence="1" key="1">
    <citation type="submission" date="2023-05" db="EMBL/GenBank/DDBJ databases">
        <title>Comparative genomics of Bacillaceae isolates and their secondary metabolite potential.</title>
        <authorList>
            <person name="Song L."/>
            <person name="Nielsen L.J."/>
            <person name="Mohite O."/>
            <person name="Xu X."/>
            <person name="Weber T."/>
            <person name="Kovacs A.T."/>
        </authorList>
    </citation>
    <scope>NUCLEOTIDE SEQUENCE</scope>
    <source>
        <strain evidence="1">XLM17</strain>
    </source>
</reference>
<dbReference type="InterPro" id="IPR023378">
    <property type="entry name" value="YheA/YmcA-like_dom_sf"/>
</dbReference>
<gene>
    <name evidence="1" type="ORF">QNH39_09925</name>
</gene>
<dbReference type="Gene3D" id="1.20.1500.10">
    <property type="entry name" value="YheA/YmcA-like"/>
    <property type="match status" value="1"/>
</dbReference>
<protein>
    <submittedName>
        <fullName evidence="1">RicAFT regulatory complex protein RicA family protein</fullName>
    </submittedName>
</protein>
<evidence type="ECO:0000313" key="2">
    <source>
        <dbReference type="Proteomes" id="UP001178288"/>
    </source>
</evidence>
<dbReference type="InterPro" id="IPR010368">
    <property type="entry name" value="Com_YlbF"/>
</dbReference>
<dbReference type="RefSeq" id="WP_066085460.1">
    <property type="nucleotide sequence ID" value="NZ_CP126114.1"/>
</dbReference>
<dbReference type="KEGG" id="nnv:QNH39_09925"/>
<dbReference type="InterPro" id="IPR016783">
    <property type="entry name" value="Biofilm_formation_YmcA"/>
</dbReference>
<dbReference type="PIRSF" id="PIRSF021287">
    <property type="entry name" value="Biofilm_formation_YmcA"/>
    <property type="match status" value="1"/>
</dbReference>
<organism evidence="1 2">
    <name type="scientific">Neobacillus novalis</name>
    <dbReference type="NCBI Taxonomy" id="220687"/>
    <lineage>
        <taxon>Bacteria</taxon>
        <taxon>Bacillati</taxon>
        <taxon>Bacillota</taxon>
        <taxon>Bacilli</taxon>
        <taxon>Bacillales</taxon>
        <taxon>Bacillaceae</taxon>
        <taxon>Neobacillus</taxon>
    </lineage>
</organism>
<dbReference type="PANTHER" id="PTHR38448:SF1">
    <property type="entry name" value="YLBF FAMILY REGULATOR"/>
    <property type="match status" value="1"/>
</dbReference>
<dbReference type="EMBL" id="CP126114">
    <property type="protein sequence ID" value="WHY88132.1"/>
    <property type="molecule type" value="Genomic_DNA"/>
</dbReference>
<evidence type="ECO:0000313" key="1">
    <source>
        <dbReference type="EMBL" id="WHY88132.1"/>
    </source>
</evidence>
<dbReference type="Pfam" id="PF06133">
    <property type="entry name" value="Com_YlbF"/>
    <property type="match status" value="1"/>
</dbReference>
<name>A0AA95MPX1_9BACI</name>
<keyword evidence="2" id="KW-1185">Reference proteome</keyword>
<proteinExistence type="predicted"/>
<dbReference type="Proteomes" id="UP001178288">
    <property type="component" value="Chromosome"/>
</dbReference>
<dbReference type="PANTHER" id="PTHR38448">
    <property type="entry name" value="REGULATORY PROTEIN YLBF-RELATED"/>
    <property type="match status" value="1"/>
</dbReference>